<dbReference type="InterPro" id="IPR004358">
    <property type="entry name" value="Sig_transdc_His_kin-like_C"/>
</dbReference>
<dbReference type="InterPro" id="IPR050351">
    <property type="entry name" value="BphY/WalK/GraS-like"/>
</dbReference>
<dbReference type="PANTHER" id="PTHR42878">
    <property type="entry name" value="TWO-COMPONENT HISTIDINE KINASE"/>
    <property type="match status" value="1"/>
</dbReference>
<dbReference type="Gene3D" id="3.30.450.20">
    <property type="entry name" value="PAS domain"/>
    <property type="match status" value="1"/>
</dbReference>
<dbReference type="Pfam" id="PF00512">
    <property type="entry name" value="HisKA"/>
    <property type="match status" value="1"/>
</dbReference>
<dbReference type="EC" id="2.7.13.3" evidence="2"/>
<dbReference type="InterPro" id="IPR036890">
    <property type="entry name" value="HATPase_C_sf"/>
</dbReference>
<dbReference type="Gene3D" id="1.10.287.130">
    <property type="match status" value="1"/>
</dbReference>
<dbReference type="GO" id="GO:0000155">
    <property type="term" value="F:phosphorelay sensor kinase activity"/>
    <property type="evidence" value="ECO:0007669"/>
    <property type="project" value="InterPro"/>
</dbReference>
<protein>
    <recommendedName>
        <fullName evidence="2">histidine kinase</fullName>
        <ecNumber evidence="2">2.7.13.3</ecNumber>
    </recommendedName>
</protein>
<comment type="catalytic activity">
    <reaction evidence="1">
        <text>ATP + protein L-histidine = ADP + protein N-phospho-L-histidine.</text>
        <dbReference type="EC" id="2.7.13.3"/>
    </reaction>
</comment>
<comment type="caution">
    <text evidence="7">The sequence shown here is derived from an EMBL/GenBank/DDBJ whole genome shotgun (WGS) entry which is preliminary data.</text>
</comment>
<keyword evidence="5" id="KW-0418">Kinase</keyword>
<dbReference type="Pfam" id="PF02518">
    <property type="entry name" value="HATPase_c"/>
    <property type="match status" value="1"/>
</dbReference>
<evidence type="ECO:0000256" key="3">
    <source>
        <dbReference type="ARBA" id="ARBA00022553"/>
    </source>
</evidence>
<dbReference type="InterPro" id="IPR036097">
    <property type="entry name" value="HisK_dim/P_sf"/>
</dbReference>
<keyword evidence="4" id="KW-0808">Transferase</keyword>
<gene>
    <name evidence="7" type="ORF">F3S47_14320</name>
</gene>
<evidence type="ECO:0000256" key="4">
    <source>
        <dbReference type="ARBA" id="ARBA00022679"/>
    </source>
</evidence>
<dbReference type="AlphaFoldDB" id="A0A5J5GFN5"/>
<dbReference type="GO" id="GO:0000156">
    <property type="term" value="F:phosphorelay response regulator activity"/>
    <property type="evidence" value="ECO:0007669"/>
    <property type="project" value="TreeGrafter"/>
</dbReference>
<reference evidence="7 8" key="1">
    <citation type="submission" date="2019-09" db="EMBL/GenBank/DDBJ databases">
        <authorList>
            <person name="Park J.-S."/>
            <person name="Choi H.-J."/>
        </authorList>
    </citation>
    <scope>NUCLEOTIDE SEQUENCE [LARGE SCALE GENOMIC DNA]</scope>
    <source>
        <strain evidence="7 8">176SS1-4</strain>
    </source>
</reference>
<dbReference type="EMBL" id="VYQE01000004">
    <property type="protein sequence ID" value="KAA9006941.1"/>
    <property type="molecule type" value="Genomic_DNA"/>
</dbReference>
<keyword evidence="3" id="KW-0597">Phosphoprotein</keyword>
<dbReference type="Proteomes" id="UP000326554">
    <property type="component" value="Unassembled WGS sequence"/>
</dbReference>
<dbReference type="PANTHER" id="PTHR42878:SF15">
    <property type="entry name" value="BACTERIOPHYTOCHROME"/>
    <property type="match status" value="1"/>
</dbReference>
<evidence type="ECO:0000256" key="2">
    <source>
        <dbReference type="ARBA" id="ARBA00012438"/>
    </source>
</evidence>
<proteinExistence type="predicted"/>
<evidence type="ECO:0000256" key="1">
    <source>
        <dbReference type="ARBA" id="ARBA00000085"/>
    </source>
</evidence>
<sequence>MAFDHMDRAALVVDPAGNVLVANRAARRVLSLEPDALPLPIERLFKGPRDQLLGDIVAAASGSRLTLLAAGAARRTPFGFRVSPIREDALVKGFVLIQTPEPAPWKTIADMSDQLREANARAAHERRAKLELKRHNRALENFSHAAAHDLKAPLRNISSVLDLLAEDYGKRLDDEALDYLSKASEGARRLQSLIAALLEHARSGDVAPKLGAECLDTAVAAVRADLDLLLEETGGTIIVGETLGEVEADRTMLGQLLQNLIGNAIKYRHPDRPPEIRIDRTHQTLIIRDNGRGFEPERADSLFEPFARLTVSSGIEGSGIGLATCRRICDRHGWTIEAEGRPGEGAIFTVGNLRVPVVPSVATPGPMD</sequence>
<dbReference type="InterPro" id="IPR003594">
    <property type="entry name" value="HATPase_dom"/>
</dbReference>
<evidence type="ECO:0000259" key="6">
    <source>
        <dbReference type="PROSITE" id="PS50109"/>
    </source>
</evidence>
<dbReference type="PROSITE" id="PS50109">
    <property type="entry name" value="HIS_KIN"/>
    <property type="match status" value="1"/>
</dbReference>
<dbReference type="SMART" id="SM00388">
    <property type="entry name" value="HisKA"/>
    <property type="match status" value="1"/>
</dbReference>
<evidence type="ECO:0000313" key="8">
    <source>
        <dbReference type="Proteomes" id="UP000326554"/>
    </source>
</evidence>
<dbReference type="InterPro" id="IPR003661">
    <property type="entry name" value="HisK_dim/P_dom"/>
</dbReference>
<dbReference type="SMART" id="SM00387">
    <property type="entry name" value="HATPase_c"/>
    <property type="match status" value="1"/>
</dbReference>
<dbReference type="InterPro" id="IPR005467">
    <property type="entry name" value="His_kinase_dom"/>
</dbReference>
<name>A0A5J5GFN5_9RHOB</name>
<dbReference type="GO" id="GO:0007234">
    <property type="term" value="P:osmosensory signaling via phosphorelay pathway"/>
    <property type="evidence" value="ECO:0007669"/>
    <property type="project" value="TreeGrafter"/>
</dbReference>
<dbReference type="PRINTS" id="PR00344">
    <property type="entry name" value="BCTRLSENSOR"/>
</dbReference>
<evidence type="ECO:0000256" key="5">
    <source>
        <dbReference type="ARBA" id="ARBA00022777"/>
    </source>
</evidence>
<accession>A0A5J5GFN5</accession>
<dbReference type="SUPFAM" id="SSF55874">
    <property type="entry name" value="ATPase domain of HSP90 chaperone/DNA topoisomerase II/histidine kinase"/>
    <property type="match status" value="1"/>
</dbReference>
<dbReference type="Gene3D" id="3.30.565.10">
    <property type="entry name" value="Histidine kinase-like ATPase, C-terminal domain"/>
    <property type="match status" value="1"/>
</dbReference>
<dbReference type="CDD" id="cd00082">
    <property type="entry name" value="HisKA"/>
    <property type="match status" value="1"/>
</dbReference>
<dbReference type="GO" id="GO:0030295">
    <property type="term" value="F:protein kinase activator activity"/>
    <property type="evidence" value="ECO:0007669"/>
    <property type="project" value="TreeGrafter"/>
</dbReference>
<feature type="domain" description="Histidine kinase" evidence="6">
    <location>
        <begin position="145"/>
        <end position="350"/>
    </location>
</feature>
<organism evidence="7 8">
    <name type="scientific">Histidinibacterium aquaticum</name>
    <dbReference type="NCBI Taxonomy" id="2613962"/>
    <lineage>
        <taxon>Bacteria</taxon>
        <taxon>Pseudomonadati</taxon>
        <taxon>Pseudomonadota</taxon>
        <taxon>Alphaproteobacteria</taxon>
        <taxon>Rhodobacterales</taxon>
        <taxon>Paracoccaceae</taxon>
        <taxon>Histidinibacterium</taxon>
    </lineage>
</organism>
<dbReference type="SUPFAM" id="SSF47384">
    <property type="entry name" value="Homodimeric domain of signal transducing histidine kinase"/>
    <property type="match status" value="1"/>
</dbReference>
<keyword evidence="8" id="KW-1185">Reference proteome</keyword>
<evidence type="ECO:0000313" key="7">
    <source>
        <dbReference type="EMBL" id="KAA9006941.1"/>
    </source>
</evidence>